<evidence type="ECO:0000313" key="3">
    <source>
        <dbReference type="EMBL" id="PWY54475.1"/>
    </source>
</evidence>
<reference evidence="3 5" key="1">
    <citation type="submission" date="2018-05" db="EMBL/GenBank/DDBJ databases">
        <title>Legionella qingyii sp.nov., whole genome shotgun sequence.</title>
        <authorList>
            <person name="Wu H."/>
            <person name="Zhu Q."/>
            <person name="Hu C."/>
        </authorList>
    </citation>
    <scope>NUCLEOTIDE SEQUENCE [LARGE SCALE GENOMIC DNA]</scope>
    <source>
        <strain evidence="3 5">HEB18</strain>
    </source>
</reference>
<comment type="caution">
    <text evidence="3">The sequence shown here is derived from an EMBL/GenBank/DDBJ whole genome shotgun (WGS) entry which is preliminary data.</text>
</comment>
<dbReference type="AlphaFoldDB" id="A0A317TZU6"/>
<feature type="transmembrane region" description="Helical" evidence="1">
    <location>
        <begin position="78"/>
        <end position="103"/>
    </location>
</feature>
<name>A0A317TZU6_9GAMM</name>
<proteinExistence type="predicted"/>
<keyword evidence="1" id="KW-0812">Transmembrane</keyword>
<keyword evidence="1" id="KW-1133">Transmembrane helix</keyword>
<organism evidence="3 5">
    <name type="scientific">Legionella qingyii</name>
    <dbReference type="NCBI Taxonomy" id="2184757"/>
    <lineage>
        <taxon>Bacteria</taxon>
        <taxon>Pseudomonadati</taxon>
        <taxon>Pseudomonadota</taxon>
        <taxon>Gammaproteobacteria</taxon>
        <taxon>Legionellales</taxon>
        <taxon>Legionellaceae</taxon>
        <taxon>Legionella</taxon>
    </lineage>
</organism>
<accession>A0A317TZU6</accession>
<evidence type="ECO:0000313" key="2">
    <source>
        <dbReference type="EMBL" id="PWY54107.1"/>
    </source>
</evidence>
<keyword evidence="6" id="KW-1185">Reference proteome</keyword>
<evidence type="ECO:0000256" key="1">
    <source>
        <dbReference type="SAM" id="Phobius"/>
    </source>
</evidence>
<feature type="transmembrane region" description="Helical" evidence="1">
    <location>
        <begin position="37"/>
        <end position="58"/>
    </location>
</feature>
<keyword evidence="1" id="KW-0472">Membrane</keyword>
<dbReference type="Proteomes" id="UP000247152">
    <property type="component" value="Unassembled WGS sequence"/>
</dbReference>
<feature type="transmembrane region" description="Helical" evidence="1">
    <location>
        <begin position="148"/>
        <end position="167"/>
    </location>
</feature>
<reference evidence="4 6" key="2">
    <citation type="submission" date="2018-12" db="EMBL/GenBank/DDBJ databases">
        <title>Legionella sp,whole genome shotgun sequence.</title>
        <authorList>
            <person name="Wu H."/>
        </authorList>
    </citation>
    <scope>NUCLEOTIDE SEQUENCE [LARGE SCALE GENOMIC DNA]</scope>
    <source>
        <strain evidence="6">km489</strain>
        <strain evidence="4">Km489</strain>
    </source>
</reference>
<protein>
    <submittedName>
        <fullName evidence="3">Uncharacterized protein</fullName>
    </submittedName>
</protein>
<dbReference type="EMBL" id="QHJG01000034">
    <property type="protein sequence ID" value="PWY54475.1"/>
    <property type="molecule type" value="Genomic_DNA"/>
</dbReference>
<dbReference type="OrthoDB" id="5651386at2"/>
<dbReference type="Proteomes" id="UP000287374">
    <property type="component" value="Unassembled WGS sequence"/>
</dbReference>
<dbReference type="EMBL" id="QHJG01000044">
    <property type="protein sequence ID" value="PWY54107.1"/>
    <property type="molecule type" value="Genomic_DNA"/>
</dbReference>
<dbReference type="EMBL" id="RZGX01000019">
    <property type="protein sequence ID" value="RUR21117.1"/>
    <property type="molecule type" value="Genomic_DNA"/>
</dbReference>
<sequence length="198" mass="22363">MNYKDLKCAIDEDVGAITGLQPDIIPARFYYWSLSKLFLNGLLIFWLITSITIAYAGIVHPSNEGLAREAASQVIGESVLMAFFMSAGAMFLLFQALNFYILFRFHLEKRLKTGSLVVKKLKQFSYLFLGVFALFCALFASYGESAAIFMFVGFAFFGSLLVTYFLVSMEISRIGISTIFTLINEFFHKGKKIELPLR</sequence>
<gene>
    <name evidence="3" type="ORF">DGG96_17045</name>
    <name evidence="2" type="ORF">DGG96_18545</name>
    <name evidence="4" type="ORF">ELY20_13470</name>
</gene>
<evidence type="ECO:0000313" key="6">
    <source>
        <dbReference type="Proteomes" id="UP000287374"/>
    </source>
</evidence>
<dbReference type="RefSeq" id="WP_110143750.1">
    <property type="nucleotide sequence ID" value="NZ_QHJG01000034.1"/>
</dbReference>
<feature type="transmembrane region" description="Helical" evidence="1">
    <location>
        <begin position="124"/>
        <end position="142"/>
    </location>
</feature>
<evidence type="ECO:0000313" key="5">
    <source>
        <dbReference type="Proteomes" id="UP000247152"/>
    </source>
</evidence>
<evidence type="ECO:0000313" key="4">
    <source>
        <dbReference type="EMBL" id="RUR21117.1"/>
    </source>
</evidence>